<dbReference type="PROSITE" id="PS00678">
    <property type="entry name" value="WD_REPEATS_1"/>
    <property type="match status" value="2"/>
</dbReference>
<organism evidence="7">
    <name type="scientific">Oikopleura dioica</name>
    <name type="common">Tunicate</name>
    <dbReference type="NCBI Taxonomy" id="34765"/>
    <lineage>
        <taxon>Eukaryota</taxon>
        <taxon>Metazoa</taxon>
        <taxon>Chordata</taxon>
        <taxon>Tunicata</taxon>
        <taxon>Appendicularia</taxon>
        <taxon>Copelata</taxon>
        <taxon>Oikopleuridae</taxon>
        <taxon>Oikopleura</taxon>
    </lineage>
</organism>
<evidence type="ECO:0000256" key="4">
    <source>
        <dbReference type="ARBA" id="ARBA00023015"/>
    </source>
</evidence>
<dbReference type="InterPro" id="IPR051243">
    <property type="entry name" value="PcG_WD-repeat"/>
</dbReference>
<keyword evidence="4" id="KW-0805">Transcription regulation</keyword>
<dbReference type="OrthoDB" id="7318948at2759"/>
<keyword evidence="3" id="KW-0677">Repeat</keyword>
<protein>
    <submittedName>
        <fullName evidence="7">Uncharacterized protein</fullName>
    </submittedName>
</protein>
<dbReference type="PROSITE" id="PS50082">
    <property type="entry name" value="WD_REPEATS_2"/>
    <property type="match status" value="2"/>
</dbReference>
<dbReference type="InterPro" id="IPR019775">
    <property type="entry name" value="WD40_repeat_CS"/>
</dbReference>
<keyword evidence="5" id="KW-0804">Transcription</keyword>
<proteinExistence type="inferred from homology"/>
<sequence>MRGTIRVINLNLGQVTRHFLGHGSSINELKFHHVHRELLTSASKDRSLISWNVLTEVQVYNHAGIYGHQDEVLSCDYSSDGNLLATSGMDHAVIIWDISSRHAQLALKASRVFDMKMSNRPFPTMRLTPIFITKEVHSNYIDCVRWYEGFIVSKSCEDEIKIWEPDLSQPNELSPSPPILCMMSYPVPQSPNWYVRFGLDRQKRFMAVGNQVGKIILWDLDTLSNEPKITTHHPKVFSQCRQVAFSPNSSTLVAVFDDTTVWRYTLQAPEQAVQKVQTGETD</sequence>
<dbReference type="PANTHER" id="PTHR10253">
    <property type="entry name" value="POLYCOMB PROTEIN"/>
    <property type="match status" value="1"/>
</dbReference>
<evidence type="ECO:0000256" key="5">
    <source>
        <dbReference type="ARBA" id="ARBA00023163"/>
    </source>
</evidence>
<dbReference type="SMART" id="SM00320">
    <property type="entry name" value="WD40"/>
    <property type="match status" value="5"/>
</dbReference>
<evidence type="ECO:0000256" key="1">
    <source>
        <dbReference type="ARBA" id="ARBA00008075"/>
    </source>
</evidence>
<accession>E4XGN4</accession>
<dbReference type="SUPFAM" id="SSF50978">
    <property type="entry name" value="WD40 repeat-like"/>
    <property type="match status" value="1"/>
</dbReference>
<dbReference type="Gene3D" id="2.130.10.10">
    <property type="entry name" value="YVTN repeat-like/Quinoprotein amine dehydrogenase"/>
    <property type="match status" value="1"/>
</dbReference>
<keyword evidence="2 6" id="KW-0853">WD repeat</keyword>
<dbReference type="Pfam" id="PF00400">
    <property type="entry name" value="WD40"/>
    <property type="match status" value="2"/>
</dbReference>
<dbReference type="InterPro" id="IPR001680">
    <property type="entry name" value="WD40_rpt"/>
</dbReference>
<feature type="repeat" description="WD" evidence="6">
    <location>
        <begin position="19"/>
        <end position="61"/>
    </location>
</feature>
<name>E4XGN4_OIKDI</name>
<comment type="similarity">
    <text evidence="1">Belongs to the WD repeat ESC family.</text>
</comment>
<evidence type="ECO:0000256" key="2">
    <source>
        <dbReference type="ARBA" id="ARBA00022574"/>
    </source>
</evidence>
<gene>
    <name evidence="7" type="ORF">GSOID_T00010647001</name>
</gene>
<dbReference type="InterPro" id="IPR036322">
    <property type="entry name" value="WD40_repeat_dom_sf"/>
</dbReference>
<dbReference type="InParanoid" id="E4XGN4"/>
<dbReference type="EMBL" id="FN653048">
    <property type="protein sequence ID" value="CBY09832.1"/>
    <property type="molecule type" value="Genomic_DNA"/>
</dbReference>
<reference evidence="7" key="1">
    <citation type="journal article" date="2010" name="Science">
        <title>Plasticity of animal genome architecture unmasked by rapid evolution of a pelagic tunicate.</title>
        <authorList>
            <person name="Denoeud F."/>
            <person name="Henriet S."/>
            <person name="Mungpakdee S."/>
            <person name="Aury J.M."/>
            <person name="Da Silva C."/>
            <person name="Brinkmann H."/>
            <person name="Mikhaleva J."/>
            <person name="Olsen L.C."/>
            <person name="Jubin C."/>
            <person name="Canestro C."/>
            <person name="Bouquet J.M."/>
            <person name="Danks G."/>
            <person name="Poulain J."/>
            <person name="Campsteijn C."/>
            <person name="Adamski M."/>
            <person name="Cross I."/>
            <person name="Yadetie F."/>
            <person name="Muffato M."/>
            <person name="Louis A."/>
            <person name="Butcher S."/>
            <person name="Tsagkogeorga G."/>
            <person name="Konrad A."/>
            <person name="Singh S."/>
            <person name="Jensen M.F."/>
            <person name="Cong E.H."/>
            <person name="Eikeseth-Otteraa H."/>
            <person name="Noel B."/>
            <person name="Anthouard V."/>
            <person name="Porcel B.M."/>
            <person name="Kachouri-Lafond R."/>
            <person name="Nishino A."/>
            <person name="Ugolini M."/>
            <person name="Chourrout P."/>
            <person name="Nishida H."/>
            <person name="Aasland R."/>
            <person name="Huzurbazar S."/>
            <person name="Westhof E."/>
            <person name="Delsuc F."/>
            <person name="Lehrach H."/>
            <person name="Reinhardt R."/>
            <person name="Weissenbach J."/>
            <person name="Roy S.W."/>
            <person name="Artiguenave F."/>
            <person name="Postlethwait J.H."/>
            <person name="Manak J.R."/>
            <person name="Thompson E.M."/>
            <person name="Jaillon O."/>
            <person name="Du Pasquier L."/>
            <person name="Boudinot P."/>
            <person name="Liberles D.A."/>
            <person name="Volff J.N."/>
            <person name="Philippe H."/>
            <person name="Lenhard B."/>
            <person name="Roest Crollius H."/>
            <person name="Wincker P."/>
            <person name="Chourrout D."/>
        </authorList>
    </citation>
    <scope>NUCLEOTIDE SEQUENCE [LARGE SCALE GENOMIC DNA]</scope>
</reference>
<evidence type="ECO:0000256" key="3">
    <source>
        <dbReference type="ARBA" id="ARBA00022737"/>
    </source>
</evidence>
<dbReference type="Proteomes" id="UP000001307">
    <property type="component" value="Unassembled WGS sequence"/>
</dbReference>
<dbReference type="FunCoup" id="E4XGN4">
    <property type="interactions" value="497"/>
</dbReference>
<evidence type="ECO:0000313" key="7">
    <source>
        <dbReference type="EMBL" id="CBY09832.1"/>
    </source>
</evidence>
<evidence type="ECO:0000313" key="8">
    <source>
        <dbReference type="Proteomes" id="UP000001307"/>
    </source>
</evidence>
<keyword evidence="8" id="KW-1185">Reference proteome</keyword>
<feature type="repeat" description="WD" evidence="6">
    <location>
        <begin position="65"/>
        <end position="106"/>
    </location>
</feature>
<dbReference type="InterPro" id="IPR015943">
    <property type="entry name" value="WD40/YVTN_repeat-like_dom_sf"/>
</dbReference>
<dbReference type="PROSITE" id="PS50294">
    <property type="entry name" value="WD_REPEATS_REGION"/>
    <property type="match status" value="1"/>
</dbReference>
<dbReference type="AlphaFoldDB" id="E4XGN4"/>
<evidence type="ECO:0000256" key="6">
    <source>
        <dbReference type="PROSITE-ProRule" id="PRU00221"/>
    </source>
</evidence>